<dbReference type="InterPro" id="IPR024079">
    <property type="entry name" value="MetalloPept_cat_dom_sf"/>
</dbReference>
<keyword evidence="3" id="KW-1185">Reference proteome</keyword>
<dbReference type="SUPFAM" id="SSF55486">
    <property type="entry name" value="Metalloproteases ('zincins'), catalytic domain"/>
    <property type="match status" value="1"/>
</dbReference>
<accession>A0A327Z2R7</accession>
<evidence type="ECO:0000313" key="3">
    <source>
        <dbReference type="Proteomes" id="UP000249341"/>
    </source>
</evidence>
<feature type="domain" description="Peptidase metallopeptidase" evidence="1">
    <location>
        <begin position="38"/>
        <end position="185"/>
    </location>
</feature>
<dbReference type="GO" id="GO:0006508">
    <property type="term" value="P:proteolysis"/>
    <property type="evidence" value="ECO:0007669"/>
    <property type="project" value="InterPro"/>
</dbReference>
<evidence type="ECO:0000259" key="1">
    <source>
        <dbReference type="SMART" id="SM00235"/>
    </source>
</evidence>
<dbReference type="AlphaFoldDB" id="A0A327Z2R7"/>
<dbReference type="RefSeq" id="WP_220091475.1">
    <property type="nucleotide sequence ID" value="NZ_JACHWI010000003.1"/>
</dbReference>
<dbReference type="EMBL" id="QLMJ01000018">
    <property type="protein sequence ID" value="RAK29397.1"/>
    <property type="molecule type" value="Genomic_DNA"/>
</dbReference>
<dbReference type="GO" id="GO:0004222">
    <property type="term" value="F:metalloendopeptidase activity"/>
    <property type="evidence" value="ECO:0007669"/>
    <property type="project" value="InterPro"/>
</dbReference>
<comment type="caution">
    <text evidence="2">The sequence shown here is derived from an EMBL/GenBank/DDBJ whole genome shotgun (WGS) entry which is preliminary data.</text>
</comment>
<dbReference type="Gene3D" id="3.40.390.10">
    <property type="entry name" value="Collagenase (Catalytic Domain)"/>
    <property type="match status" value="1"/>
</dbReference>
<dbReference type="InterPro" id="IPR006026">
    <property type="entry name" value="Peptidase_Metallo"/>
</dbReference>
<name>A0A327Z2R7_9ACTN</name>
<dbReference type="GO" id="GO:0008270">
    <property type="term" value="F:zinc ion binding"/>
    <property type="evidence" value="ECO:0007669"/>
    <property type="project" value="InterPro"/>
</dbReference>
<reference evidence="2 3" key="1">
    <citation type="submission" date="2018-06" db="EMBL/GenBank/DDBJ databases">
        <title>Genomic Encyclopedia of Type Strains, Phase III (KMG-III): the genomes of soil and plant-associated and newly described type strains.</title>
        <authorList>
            <person name="Whitman W."/>
        </authorList>
    </citation>
    <scope>NUCLEOTIDE SEQUENCE [LARGE SCALE GENOMIC DNA]</scope>
    <source>
        <strain evidence="2 3">CGMCC 4.7090</strain>
    </source>
</reference>
<protein>
    <submittedName>
        <fullName evidence="2">Astacin (Peptidase family M12A)</fullName>
    </submittedName>
</protein>
<sequence>MTDAELMSPLPYCSQPLSPAPVLPPEMPLDRQHAIIVGRSKWVNGTPLRYAFMPQTRNHVQEEVVRESFDEWKDLGIGLDFWEVRDPREAQVRIGFEPGRSWSYIGRDVLRRPRHEPTMNLGWDLRDDHGRATALHEIGHTLGLAHEHQNPNAGIVWNEDAVYRHMAGPPNRWDPETTFHNILRKLDPSEVEGSRWDPDSIMEYRFPAGLVIRPEEYRSGINPPGTISKLDAEQVLIWYPPLEERLPHLTAFESRSLSLTPGQQYDAEVLPEETRKYRVGSFGASDMVLVLFEDVDGELRQVAADDDSGEDRNAQVEAELQAGRRYVLRTRMYHAWQAGTTAVMYW</sequence>
<dbReference type="InterPro" id="IPR001506">
    <property type="entry name" value="Peptidase_M12A"/>
</dbReference>
<dbReference type="Pfam" id="PF01400">
    <property type="entry name" value="Astacin"/>
    <property type="match status" value="1"/>
</dbReference>
<dbReference type="Proteomes" id="UP000249341">
    <property type="component" value="Unassembled WGS sequence"/>
</dbReference>
<gene>
    <name evidence="2" type="ORF">B0I29_118189</name>
</gene>
<organism evidence="2 3">
    <name type="scientific">Actinoplanes lutulentus</name>
    <dbReference type="NCBI Taxonomy" id="1287878"/>
    <lineage>
        <taxon>Bacteria</taxon>
        <taxon>Bacillati</taxon>
        <taxon>Actinomycetota</taxon>
        <taxon>Actinomycetes</taxon>
        <taxon>Micromonosporales</taxon>
        <taxon>Micromonosporaceae</taxon>
        <taxon>Actinoplanes</taxon>
    </lineage>
</organism>
<evidence type="ECO:0000313" key="2">
    <source>
        <dbReference type="EMBL" id="RAK29397.1"/>
    </source>
</evidence>
<dbReference type="SMART" id="SM00235">
    <property type="entry name" value="ZnMc"/>
    <property type="match status" value="1"/>
</dbReference>
<proteinExistence type="predicted"/>